<dbReference type="InterPro" id="IPR036761">
    <property type="entry name" value="TTHA0802/YceI-like_sf"/>
</dbReference>
<dbReference type="PANTHER" id="PTHR34406:SF1">
    <property type="entry name" value="PROTEIN YCEI"/>
    <property type="match status" value="1"/>
</dbReference>
<dbReference type="AlphaFoldDB" id="A0A117UVU8"/>
<keyword evidence="1" id="KW-0732">Signal</keyword>
<evidence type="ECO:0000256" key="1">
    <source>
        <dbReference type="SAM" id="SignalP"/>
    </source>
</evidence>
<comment type="caution">
    <text evidence="3">The sequence shown here is derived from an EMBL/GenBank/DDBJ whole genome shotgun (WGS) entry which is preliminary data.</text>
</comment>
<gene>
    <name evidence="3" type="ORF">AQZ52_09465</name>
</gene>
<dbReference type="EMBL" id="LLZS01000006">
    <property type="protein sequence ID" value="KUR71805.1"/>
    <property type="molecule type" value="Genomic_DNA"/>
</dbReference>
<dbReference type="Gene3D" id="2.40.128.110">
    <property type="entry name" value="Lipid/polyisoprenoid-binding, YceI-like"/>
    <property type="match status" value="1"/>
</dbReference>
<dbReference type="SUPFAM" id="SSF101874">
    <property type="entry name" value="YceI-like"/>
    <property type="match status" value="1"/>
</dbReference>
<feature type="signal peptide" evidence="1">
    <location>
        <begin position="1"/>
        <end position="25"/>
    </location>
</feature>
<evidence type="ECO:0000313" key="3">
    <source>
        <dbReference type="EMBL" id="KUR71805.1"/>
    </source>
</evidence>
<feature type="chain" id="PRO_5007157014" description="Lipid/polyisoprenoid-binding YceI-like domain-containing protein" evidence="1">
    <location>
        <begin position="26"/>
        <end position="217"/>
    </location>
</feature>
<proteinExistence type="predicted"/>
<name>A0A117UVU8_9SPHN</name>
<organism evidence="3 4">
    <name type="scientific">Novosphingobium fuchskuhlense</name>
    <dbReference type="NCBI Taxonomy" id="1117702"/>
    <lineage>
        <taxon>Bacteria</taxon>
        <taxon>Pseudomonadati</taxon>
        <taxon>Pseudomonadota</taxon>
        <taxon>Alphaproteobacteria</taxon>
        <taxon>Sphingomonadales</taxon>
        <taxon>Sphingomonadaceae</taxon>
        <taxon>Novosphingobium</taxon>
    </lineage>
</organism>
<accession>A0A117UVU8</accession>
<feature type="domain" description="Lipid/polyisoprenoid-binding YceI-like" evidence="2">
    <location>
        <begin position="44"/>
        <end position="215"/>
    </location>
</feature>
<dbReference type="Pfam" id="PF04264">
    <property type="entry name" value="YceI"/>
    <property type="match status" value="1"/>
</dbReference>
<sequence length="217" mass="22539">MKAFPRAAKLALPLALVALAVPSFSQLPSTPPGALDKSRVTAGTYSVDATHSMIAWRVNHLGFNDYFGLFGQLGGSMTLDPANLAATKLTATIPVSKVVTVDQALTGHLLKPGADGAKPDFFGPNAADAVFVSTKVIPGADGASATVEGNLTLNGITKPATFTAQFSGAGVNFFNKANTIGFHGQSKIKRTDFGLGFFAPLVGDEVKLDITIAFEKK</sequence>
<dbReference type="PANTHER" id="PTHR34406">
    <property type="entry name" value="PROTEIN YCEI"/>
    <property type="match status" value="1"/>
</dbReference>
<dbReference type="SMART" id="SM00867">
    <property type="entry name" value="YceI"/>
    <property type="match status" value="1"/>
</dbReference>
<dbReference type="STRING" id="1117702.AQZ52_09465"/>
<dbReference type="Proteomes" id="UP000058012">
    <property type="component" value="Unassembled WGS sequence"/>
</dbReference>
<dbReference type="RefSeq" id="WP_067908898.1">
    <property type="nucleotide sequence ID" value="NZ_KQ954244.1"/>
</dbReference>
<evidence type="ECO:0000259" key="2">
    <source>
        <dbReference type="SMART" id="SM00867"/>
    </source>
</evidence>
<keyword evidence="4" id="KW-1185">Reference proteome</keyword>
<evidence type="ECO:0000313" key="4">
    <source>
        <dbReference type="Proteomes" id="UP000058012"/>
    </source>
</evidence>
<dbReference type="InterPro" id="IPR007372">
    <property type="entry name" value="Lipid/polyisoprenoid-bd_YceI"/>
</dbReference>
<dbReference type="OrthoDB" id="9811006at2"/>
<reference evidence="3 4" key="1">
    <citation type="submission" date="2015-10" db="EMBL/GenBank/DDBJ databases">
        <title>Draft genome sequence of Novosphingobium fuchskuhlense DSM 25065 isolated from a surface water sample of the southwest basin of Lake Grosse Fuchskuhle.</title>
        <authorList>
            <person name="Ruckert C."/>
            <person name="Winkler A."/>
            <person name="Glaeser J."/>
            <person name="Grossart H.-P."/>
            <person name="Kalinowski J."/>
            <person name="Glaeser S."/>
        </authorList>
    </citation>
    <scope>NUCLEOTIDE SEQUENCE [LARGE SCALE GENOMIC DNA]</scope>
    <source>
        <strain evidence="3 4">FNE08-7</strain>
    </source>
</reference>
<protein>
    <recommendedName>
        <fullName evidence="2">Lipid/polyisoprenoid-binding YceI-like domain-containing protein</fullName>
    </recommendedName>
</protein>